<evidence type="ECO:0000256" key="3">
    <source>
        <dbReference type="SAM" id="Coils"/>
    </source>
</evidence>
<accession>A0AAE0RBK5</accession>
<evidence type="ECO:0000256" key="2">
    <source>
        <dbReference type="ARBA" id="ARBA00023054"/>
    </source>
</evidence>
<keyword evidence="2 3" id="KW-0175">Coiled coil</keyword>
<protein>
    <submittedName>
        <fullName evidence="5">Uncharacterized protein</fullName>
    </submittedName>
</protein>
<gene>
    <name evidence="5" type="ORF">QTP70_020649</name>
</gene>
<dbReference type="EMBL" id="JAUCMX010000004">
    <property type="protein sequence ID" value="KAK3548770.1"/>
    <property type="molecule type" value="Genomic_DNA"/>
</dbReference>
<keyword evidence="6" id="KW-1185">Reference proteome</keyword>
<dbReference type="InterPro" id="IPR019139">
    <property type="entry name" value="LRRFIP1/2"/>
</dbReference>
<reference evidence="5" key="1">
    <citation type="submission" date="2023-06" db="EMBL/GenBank/DDBJ databases">
        <title>Male Hemibagrus guttatus genome.</title>
        <authorList>
            <person name="Bian C."/>
        </authorList>
    </citation>
    <scope>NUCLEOTIDE SEQUENCE</scope>
    <source>
        <strain evidence="5">Male_cb2023</strain>
        <tissue evidence="5">Muscle</tissue>
    </source>
</reference>
<evidence type="ECO:0000313" key="5">
    <source>
        <dbReference type="EMBL" id="KAK3548770.1"/>
    </source>
</evidence>
<proteinExistence type="inferred from homology"/>
<comment type="similarity">
    <text evidence="1">Belongs to the LRRFIP family.</text>
</comment>
<feature type="non-terminal residue" evidence="5">
    <location>
        <position position="1"/>
    </location>
</feature>
<dbReference type="Pfam" id="PF09738">
    <property type="entry name" value="LRRFIP"/>
    <property type="match status" value="1"/>
</dbReference>
<evidence type="ECO:0000313" key="6">
    <source>
        <dbReference type="Proteomes" id="UP001274896"/>
    </source>
</evidence>
<comment type="caution">
    <text evidence="5">The sequence shown here is derived from an EMBL/GenBank/DDBJ whole genome shotgun (WGS) entry which is preliminary data.</text>
</comment>
<feature type="coiled-coil region" evidence="3">
    <location>
        <begin position="145"/>
        <end position="250"/>
    </location>
</feature>
<dbReference type="Proteomes" id="UP001274896">
    <property type="component" value="Unassembled WGS sequence"/>
</dbReference>
<feature type="region of interest" description="Disordered" evidence="4">
    <location>
        <begin position="1"/>
        <end position="21"/>
    </location>
</feature>
<evidence type="ECO:0000256" key="4">
    <source>
        <dbReference type="SAM" id="MobiDB-lite"/>
    </source>
</evidence>
<name>A0AAE0RBK5_9TELE</name>
<sequence length="263" mass="30747">MFPPLRSQVRKQPRRPLLGRSGVAATTAHRYIKRNRNVGEKITVTNGSVQNQAMGPVLVQTPAPRFRAPKPEDRVRELERLLCEANRECTQWRQSHSILQEENNNMKKMFQQKETFLKVSVADAHLMHQKTLKSVIHLKTEKSKLKKWVNKLRFREQELEQALDQSLIERDKLHMEYQQQQDAHSALLLENKEMKKELIHKEEVLKVSLADAELKYEKALESISQLEEEKSDLTKQVDKLRDTVEELGEELCNSHLQSDELQI</sequence>
<evidence type="ECO:0000256" key="1">
    <source>
        <dbReference type="ARBA" id="ARBA00008275"/>
    </source>
</evidence>
<dbReference type="Gene3D" id="1.20.5.4090">
    <property type="match status" value="2"/>
</dbReference>
<dbReference type="GO" id="GO:0006355">
    <property type="term" value="P:regulation of DNA-templated transcription"/>
    <property type="evidence" value="ECO:0007669"/>
    <property type="project" value="InterPro"/>
</dbReference>
<dbReference type="AlphaFoldDB" id="A0AAE0RBK5"/>
<organism evidence="5 6">
    <name type="scientific">Hemibagrus guttatus</name>
    <dbReference type="NCBI Taxonomy" id="175788"/>
    <lineage>
        <taxon>Eukaryota</taxon>
        <taxon>Metazoa</taxon>
        <taxon>Chordata</taxon>
        <taxon>Craniata</taxon>
        <taxon>Vertebrata</taxon>
        <taxon>Euteleostomi</taxon>
        <taxon>Actinopterygii</taxon>
        <taxon>Neopterygii</taxon>
        <taxon>Teleostei</taxon>
        <taxon>Ostariophysi</taxon>
        <taxon>Siluriformes</taxon>
        <taxon>Bagridae</taxon>
        <taxon>Hemibagrus</taxon>
    </lineage>
</organism>